<dbReference type="InterPro" id="IPR028098">
    <property type="entry name" value="Glyco_trans_4-like_N"/>
</dbReference>
<evidence type="ECO:0000259" key="1">
    <source>
        <dbReference type="Pfam" id="PF13439"/>
    </source>
</evidence>
<dbReference type="RefSeq" id="WP_265134192.1">
    <property type="nucleotide sequence ID" value="NZ_FXTX01000016.1"/>
</dbReference>
<reference evidence="2" key="1">
    <citation type="submission" date="2017-05" db="EMBL/GenBank/DDBJ databases">
        <authorList>
            <person name="Varghese N."/>
            <person name="Submissions S."/>
        </authorList>
    </citation>
    <scope>NUCLEOTIDE SEQUENCE</scope>
    <source>
        <strain evidence="2">DSM 18763</strain>
    </source>
</reference>
<dbReference type="AlphaFoldDB" id="A0AA46AF48"/>
<dbReference type="PANTHER" id="PTHR12526">
    <property type="entry name" value="GLYCOSYLTRANSFERASE"/>
    <property type="match status" value="1"/>
</dbReference>
<dbReference type="SUPFAM" id="SSF53756">
    <property type="entry name" value="UDP-Glycosyltransferase/glycogen phosphorylase"/>
    <property type="match status" value="1"/>
</dbReference>
<dbReference type="PANTHER" id="PTHR12526:SF630">
    <property type="entry name" value="GLYCOSYLTRANSFERASE"/>
    <property type="match status" value="1"/>
</dbReference>
<keyword evidence="3" id="KW-1185">Reference proteome</keyword>
<dbReference type="Gene3D" id="3.40.50.2000">
    <property type="entry name" value="Glycogen Phosphorylase B"/>
    <property type="match status" value="2"/>
</dbReference>
<comment type="caution">
    <text evidence="2">The sequence shown here is derived from an EMBL/GenBank/DDBJ whole genome shotgun (WGS) entry which is preliminary data.</text>
</comment>
<dbReference type="GO" id="GO:0016757">
    <property type="term" value="F:glycosyltransferase activity"/>
    <property type="evidence" value="ECO:0007669"/>
    <property type="project" value="UniProtKB-ARBA"/>
</dbReference>
<proteinExistence type="predicted"/>
<sequence>MNKKNILIITHYFPPMNAIGSLRPYSWAKYWSRMGHDVTVLTTKKIKRSNDLNFDISEFKVIEVENIFRDNIKNKIGYQNDKHIINKNHKITNLILIKLKTFFDSRGIISFDARFPNLFDFWVKDALNVIKNEKFDIVVSTYPPYANHLIALRYKKFNSSCFWVADYRDLWTQSHMFKGLFPFRLLEEYLERKINTTANLITTVSEPLANQLKEKYGISNVEIIENGFDLEDVKNTPAEKIWGDNKVRLVYTGSLDTKTRDPSPLFEAIRQIYNSNYKHLLNNLEVIFIGGGKDNLDKLILKYNVSKWVKHLGFLKREDSLRMQRDAHVVLFLEFEAENVDGILTGKLFEYLFSGTQIWGIGVTNKSAPGRLIEESGHGINFGKDVNKIKEHLINLLKSKEKPKFDINIKLLEKYTREYQAKKLLELIGKYRKNYINHSEL</sequence>
<name>A0AA46AF48_9AQUI</name>
<accession>A0AA46AF48</accession>
<protein>
    <submittedName>
        <fullName evidence="2">Glycosyltransferase involved in cell wall bisynthesis</fullName>
    </submittedName>
</protein>
<evidence type="ECO:0000313" key="3">
    <source>
        <dbReference type="Proteomes" id="UP001157947"/>
    </source>
</evidence>
<organism evidence="2 3">
    <name type="scientific">Venenivibrio stagnispumantis</name>
    <dbReference type="NCBI Taxonomy" id="407998"/>
    <lineage>
        <taxon>Bacteria</taxon>
        <taxon>Pseudomonadati</taxon>
        <taxon>Aquificota</taxon>
        <taxon>Aquificia</taxon>
        <taxon>Aquificales</taxon>
        <taxon>Hydrogenothermaceae</taxon>
        <taxon>Venenivibrio</taxon>
    </lineage>
</organism>
<dbReference type="Pfam" id="PF13439">
    <property type="entry name" value="Glyco_transf_4"/>
    <property type="match status" value="1"/>
</dbReference>
<dbReference type="EMBL" id="FXTX01000016">
    <property type="protein sequence ID" value="SMP17356.1"/>
    <property type="molecule type" value="Genomic_DNA"/>
</dbReference>
<evidence type="ECO:0000313" key="2">
    <source>
        <dbReference type="EMBL" id="SMP17356.1"/>
    </source>
</evidence>
<dbReference type="Proteomes" id="UP001157947">
    <property type="component" value="Unassembled WGS sequence"/>
</dbReference>
<feature type="domain" description="Glycosyltransferase subfamily 4-like N-terminal" evidence="1">
    <location>
        <begin position="116"/>
        <end position="231"/>
    </location>
</feature>
<gene>
    <name evidence="2" type="ORF">SAMN06264868_11611</name>
</gene>